<dbReference type="RefSeq" id="WP_097203874.1">
    <property type="nucleotide sequence ID" value="NZ_JACHXB010000001.1"/>
</dbReference>
<accession>A0A285E662</accession>
<proteinExistence type="predicted"/>
<organism evidence="2 3">
    <name type="scientific">Geodermatophilus sabuli</name>
    <dbReference type="NCBI Taxonomy" id="1564158"/>
    <lineage>
        <taxon>Bacteria</taxon>
        <taxon>Bacillati</taxon>
        <taxon>Actinomycetota</taxon>
        <taxon>Actinomycetes</taxon>
        <taxon>Geodermatophilales</taxon>
        <taxon>Geodermatophilaceae</taxon>
        <taxon>Geodermatophilus</taxon>
    </lineage>
</organism>
<evidence type="ECO:0000313" key="3">
    <source>
        <dbReference type="Proteomes" id="UP000219514"/>
    </source>
</evidence>
<feature type="transmembrane region" description="Helical" evidence="1">
    <location>
        <begin position="66"/>
        <end position="86"/>
    </location>
</feature>
<keyword evidence="3" id="KW-1185">Reference proteome</keyword>
<keyword evidence="1" id="KW-0812">Transmembrane</keyword>
<sequence>MGADDDDGAGSLRAELYPHGSAAFTTIQQLAGAAGGAVLISAYTIGSDAANAGALSTAQAVSAGQAAFATAGAIALAAVVGTLLVGRARSLPSAS</sequence>
<dbReference type="Proteomes" id="UP000219514">
    <property type="component" value="Unassembled WGS sequence"/>
</dbReference>
<reference evidence="2 3" key="1">
    <citation type="submission" date="2017-09" db="EMBL/GenBank/DDBJ databases">
        <authorList>
            <person name="Ehlers B."/>
            <person name="Leendertz F.H."/>
        </authorList>
    </citation>
    <scope>NUCLEOTIDE SEQUENCE [LARGE SCALE GENOMIC DNA]</scope>
    <source>
        <strain evidence="2 3">DSM 46844</strain>
    </source>
</reference>
<name>A0A285E662_9ACTN</name>
<dbReference type="AlphaFoldDB" id="A0A285E662"/>
<keyword evidence="1" id="KW-0472">Membrane</keyword>
<gene>
    <name evidence="2" type="ORF">SAMN06893097_101395</name>
</gene>
<evidence type="ECO:0000256" key="1">
    <source>
        <dbReference type="SAM" id="Phobius"/>
    </source>
</evidence>
<protein>
    <submittedName>
        <fullName evidence="2">MFS transporter, DHA2 family, lincomycin resistance protein</fullName>
    </submittedName>
</protein>
<keyword evidence="1" id="KW-1133">Transmembrane helix</keyword>
<evidence type="ECO:0000313" key="2">
    <source>
        <dbReference type="EMBL" id="SNX94598.1"/>
    </source>
</evidence>
<dbReference type="EMBL" id="OBDO01000001">
    <property type="protein sequence ID" value="SNX94598.1"/>
    <property type="molecule type" value="Genomic_DNA"/>
</dbReference>